<dbReference type="VEuPathDB" id="PlasmoDB:PYYM_0507600"/>
<feature type="transmembrane region" description="Helical" evidence="1">
    <location>
        <begin position="78"/>
        <end position="97"/>
    </location>
</feature>
<gene>
    <name evidence="3" type="ORF">PY17X_0508300</name>
    <name evidence="2" type="ORF">PYYM_0507600</name>
</gene>
<dbReference type="AlphaFoldDB" id="A0A078K4S5"/>
<dbReference type="VEuPathDB" id="PlasmoDB:PY17X_0508300"/>
<reference evidence="2" key="3">
    <citation type="submission" date="2014-05" db="EMBL/GenBank/DDBJ databases">
        <authorList>
            <person name="Aslett A.Martin."/>
            <person name="De Silva Nishadi"/>
        </authorList>
    </citation>
    <scope>NUCLEOTIDE SEQUENCE</scope>
    <source>
        <strain evidence="2">YM</strain>
    </source>
</reference>
<sequence length="407" mass="48612">MDDRDVTSSFFNDKNKPEKMKNCKICNGGYRKYINNYIKWELVLLIVNILVSLILIFKYGKDKQLDRIPKTVFRTKKSIGHFTQGITFVLLLVPFKFTQHITKFLVDKLENKNIYKNNKIEKNHNETDTKEIDITEIDIEKPKGKITKVNSYKSEEFMIKINNTHIENRVEDNFGNQNDENILNENKKEFIETKKKNLYDIINTTNNKKEKYSESELLLKSLIFSYNTPKYKKNDIYFFFLCGKLLSTKRYNIIFILKYISCFLLMIFYPLYNLIKRRINYHFFYYSSYYINAFDFASGVLSGTLFVLIYGIINYLISVMYTNRKNDKYCFWDNYYFLNDITCICDENIQNNIKHDIHLKKIAETYFNVYYNYKSILFMGILILSAVTAFSFFFTLSSILAYQEVNN</sequence>
<dbReference type="KEGG" id="pyo:PY17X_0508300"/>
<reference evidence="3" key="4">
    <citation type="submission" date="2019-05" db="EMBL/GenBank/DDBJ databases">
        <authorList>
            <consortium name="Pathogen Informatics"/>
        </authorList>
    </citation>
    <scope>NUCLEOTIDE SEQUENCE</scope>
    <source>
        <strain evidence="3">17X</strain>
    </source>
</reference>
<dbReference type="EMBL" id="LK934633">
    <property type="protein sequence ID" value="CDU16671.1"/>
    <property type="molecule type" value="Genomic_DNA"/>
</dbReference>
<dbReference type="Proteomes" id="UP000072904">
    <property type="component" value="Chromosome 5"/>
</dbReference>
<dbReference type="VEuPathDB" id="PlasmoDB:PY01666"/>
<evidence type="ECO:0000313" key="4">
    <source>
        <dbReference type="Proteomes" id="UP000072874"/>
    </source>
</evidence>
<evidence type="ECO:0000313" key="3">
    <source>
        <dbReference type="EMBL" id="VTZ74168.1"/>
    </source>
</evidence>
<evidence type="ECO:0000313" key="5">
    <source>
        <dbReference type="Proteomes" id="UP000072904"/>
    </source>
</evidence>
<feature type="transmembrane region" description="Helical" evidence="1">
    <location>
        <begin position="251"/>
        <end position="272"/>
    </location>
</feature>
<name>A0A078K4S5_PLAYE</name>
<dbReference type="OrthoDB" id="371207at2759"/>
<dbReference type="OMA" id="ITCICDE"/>
<feature type="transmembrane region" description="Helical" evidence="1">
    <location>
        <begin position="293"/>
        <end position="317"/>
    </location>
</feature>
<protein>
    <submittedName>
        <fullName evidence="3">Uncharacterized protein</fullName>
    </submittedName>
</protein>
<keyword evidence="1" id="KW-1133">Transmembrane helix</keyword>
<dbReference type="VEuPathDB" id="PlasmoDB:Py17XNL_000504441"/>
<evidence type="ECO:0000313" key="2">
    <source>
        <dbReference type="EMBL" id="CDU16671.1"/>
    </source>
</evidence>
<reference evidence="4 5" key="1">
    <citation type="journal article" date="2014" name="BMC Biol.">
        <title>A comprehensive evaluation of rodent malaria parasite genomes and gene expression.</title>
        <authorList>
            <person name="Otto T.D."/>
            <person name="Bohme U."/>
            <person name="Jackson A.P."/>
            <person name="Hunt M."/>
            <person name="Franke-Fayard B."/>
            <person name="Hoeijmakers W.A."/>
            <person name="Religa A.A."/>
            <person name="Robertson L."/>
            <person name="Sanders M."/>
            <person name="Ogun S.A."/>
            <person name="Cunningham D."/>
            <person name="Erhart A."/>
            <person name="Billker O."/>
            <person name="Khan S.M."/>
            <person name="Stunnenberg H.G."/>
            <person name="Langhorne J."/>
            <person name="Holder A.A."/>
            <person name="Waters A.P."/>
            <person name="Newbold C.I."/>
            <person name="Pain A."/>
            <person name="Berriman M."/>
            <person name="Janse C.J."/>
        </authorList>
    </citation>
    <scope>NUCLEOTIDE SEQUENCE [LARGE SCALE GENOMIC DNA]</scope>
    <source>
        <strain evidence="3 4">17X</strain>
        <strain evidence="2 5">YM</strain>
    </source>
</reference>
<organism evidence="3 4">
    <name type="scientific">Plasmodium yoelii</name>
    <dbReference type="NCBI Taxonomy" id="5861"/>
    <lineage>
        <taxon>Eukaryota</taxon>
        <taxon>Sar</taxon>
        <taxon>Alveolata</taxon>
        <taxon>Apicomplexa</taxon>
        <taxon>Aconoidasida</taxon>
        <taxon>Haemosporida</taxon>
        <taxon>Plasmodiidae</taxon>
        <taxon>Plasmodium</taxon>
        <taxon>Plasmodium (Vinckeia)</taxon>
    </lineage>
</organism>
<dbReference type="EMBL" id="LM993659">
    <property type="protein sequence ID" value="VTZ74168.1"/>
    <property type="molecule type" value="Genomic_DNA"/>
</dbReference>
<reference evidence="3" key="2">
    <citation type="submission" date="2014-05" db="EMBL/GenBank/DDBJ databases">
        <authorList>
            <person name="Aslett M.A."/>
            <person name="De Silva N."/>
        </authorList>
    </citation>
    <scope>NUCLEOTIDE SEQUENCE</scope>
    <source>
        <strain evidence="3">17X</strain>
    </source>
</reference>
<dbReference type="Proteomes" id="UP000072874">
    <property type="component" value="Chromosome 5"/>
</dbReference>
<dbReference type="GeneID" id="3806752"/>
<accession>A0A078K4S5</accession>
<keyword evidence="1" id="KW-0472">Membrane</keyword>
<dbReference type="RefSeq" id="XP_729458.1">
    <property type="nucleotide sequence ID" value="XM_724365.1"/>
</dbReference>
<feature type="transmembrane region" description="Helical" evidence="1">
    <location>
        <begin position="376"/>
        <end position="402"/>
    </location>
</feature>
<evidence type="ECO:0000256" key="1">
    <source>
        <dbReference type="SAM" id="Phobius"/>
    </source>
</evidence>
<proteinExistence type="predicted"/>
<feature type="transmembrane region" description="Helical" evidence="1">
    <location>
        <begin position="37"/>
        <end position="57"/>
    </location>
</feature>
<keyword evidence="1" id="KW-0812">Transmembrane</keyword>